<dbReference type="PANTHER" id="PTHR43397:SF1">
    <property type="entry name" value="ERGOTHIONEINE BIOSYNTHESIS PROTEIN 1"/>
    <property type="match status" value="1"/>
</dbReference>
<proteinExistence type="predicted"/>
<keyword evidence="2 4" id="KW-0808">Transferase</keyword>
<sequence length="320" mass="37281">MEYSLRKDTEFARDVSVGLSGNNKFLSSKYFYDHKGDELFQKIMQLPEYYLTRKEFSILEEHHRCIMERILDFPEFNMVEMGAGDGLKTKILLEYLYNQKANFTYYPIDISGNVLKQLETSLHVSYPGIEVSPIVSNYKNALQDPLWNRKTKTLLLFLGANIGNFVWDDAVKVLRKIARSLQEGDMALIGFDFKKDPELILRAYDDSQGVTKDFNLNILTRINKELGGNFDLTKFKHWPVYNPVNGECRSYLVSLVEQEVTIEALKQRFKFKKAEAIHTEVSKKYDKDELLLLAEDSGFEVLENFEDCDGYFTDSLWRKK</sequence>
<dbReference type="Proteomes" id="UP000647133">
    <property type="component" value="Unassembled WGS sequence"/>
</dbReference>
<comment type="caution">
    <text evidence="4">The sequence shown here is derived from an EMBL/GenBank/DDBJ whole genome shotgun (WGS) entry which is preliminary data.</text>
</comment>
<evidence type="ECO:0000259" key="3">
    <source>
        <dbReference type="Pfam" id="PF10017"/>
    </source>
</evidence>
<dbReference type="GO" id="GO:0052706">
    <property type="term" value="F:L-histidine N(alpha)-methyltransferase activity"/>
    <property type="evidence" value="ECO:0007669"/>
    <property type="project" value="UniProtKB-EC"/>
</dbReference>
<evidence type="ECO:0000256" key="2">
    <source>
        <dbReference type="ARBA" id="ARBA00022679"/>
    </source>
</evidence>
<gene>
    <name evidence="4" type="primary">egtD</name>
    <name evidence="4" type="ORF">IFO69_17200</name>
</gene>
<organism evidence="4 5">
    <name type="scientific">Echinicola arenosa</name>
    <dbReference type="NCBI Taxonomy" id="2774144"/>
    <lineage>
        <taxon>Bacteria</taxon>
        <taxon>Pseudomonadati</taxon>
        <taxon>Bacteroidota</taxon>
        <taxon>Cytophagia</taxon>
        <taxon>Cytophagales</taxon>
        <taxon>Cyclobacteriaceae</taxon>
        <taxon>Echinicola</taxon>
    </lineage>
</organism>
<name>A0ABR9ANX1_9BACT</name>
<reference evidence="4 5" key="1">
    <citation type="submission" date="2020-09" db="EMBL/GenBank/DDBJ databases">
        <title>Echinicola sp. CAU 1574 isolated from sand of Sido Beach.</title>
        <authorList>
            <person name="Kim W."/>
        </authorList>
    </citation>
    <scope>NUCLEOTIDE SEQUENCE [LARGE SCALE GENOMIC DNA]</scope>
    <source>
        <strain evidence="4 5">CAU 1574</strain>
    </source>
</reference>
<dbReference type="Gene3D" id="3.40.50.150">
    <property type="entry name" value="Vaccinia Virus protein VP39"/>
    <property type="match status" value="1"/>
</dbReference>
<dbReference type="SUPFAM" id="SSF53335">
    <property type="entry name" value="S-adenosyl-L-methionine-dependent methyltransferases"/>
    <property type="match status" value="1"/>
</dbReference>
<dbReference type="NCBIfam" id="TIGR03438">
    <property type="entry name" value="egtD_ergothio"/>
    <property type="match status" value="1"/>
</dbReference>
<dbReference type="PIRSF" id="PIRSF018005">
    <property type="entry name" value="UCP018005"/>
    <property type="match status" value="1"/>
</dbReference>
<dbReference type="InterPro" id="IPR035094">
    <property type="entry name" value="EgtD"/>
</dbReference>
<accession>A0ABR9ANX1</accession>
<keyword evidence="1 4" id="KW-0489">Methyltransferase</keyword>
<dbReference type="InterPro" id="IPR029063">
    <property type="entry name" value="SAM-dependent_MTases_sf"/>
</dbReference>
<dbReference type="RefSeq" id="WP_192011371.1">
    <property type="nucleotide sequence ID" value="NZ_JACYTQ010000007.1"/>
</dbReference>
<protein>
    <submittedName>
        <fullName evidence="4">L-histidine N(Alpha)-methyltransferase</fullName>
        <ecNumber evidence="4">2.1.1.44</ecNumber>
    </submittedName>
</protein>
<dbReference type="EC" id="2.1.1.44" evidence="4"/>
<evidence type="ECO:0000256" key="1">
    <source>
        <dbReference type="ARBA" id="ARBA00022603"/>
    </source>
</evidence>
<dbReference type="InterPro" id="IPR051128">
    <property type="entry name" value="EgtD_Methyltrsf_superfamily"/>
</dbReference>
<dbReference type="InterPro" id="IPR019257">
    <property type="entry name" value="MeTrfase_dom"/>
</dbReference>
<dbReference type="Pfam" id="PF10017">
    <property type="entry name" value="Methyltransf_33"/>
    <property type="match status" value="1"/>
</dbReference>
<dbReference type="GO" id="GO:0032259">
    <property type="term" value="P:methylation"/>
    <property type="evidence" value="ECO:0007669"/>
    <property type="project" value="UniProtKB-KW"/>
</dbReference>
<dbReference type="PANTHER" id="PTHR43397">
    <property type="entry name" value="ERGOTHIONEINE BIOSYNTHESIS PROTEIN 1"/>
    <property type="match status" value="1"/>
</dbReference>
<dbReference type="InterPro" id="IPR017804">
    <property type="entry name" value="MeTrfase_EgtD-like"/>
</dbReference>
<keyword evidence="5" id="KW-1185">Reference proteome</keyword>
<dbReference type="EMBL" id="JACYTQ010000007">
    <property type="protein sequence ID" value="MBD8490492.1"/>
    <property type="molecule type" value="Genomic_DNA"/>
</dbReference>
<evidence type="ECO:0000313" key="4">
    <source>
        <dbReference type="EMBL" id="MBD8490492.1"/>
    </source>
</evidence>
<evidence type="ECO:0000313" key="5">
    <source>
        <dbReference type="Proteomes" id="UP000647133"/>
    </source>
</evidence>
<feature type="domain" description="Histidine-specific methyltransferase SAM-dependent" evidence="3">
    <location>
        <begin position="11"/>
        <end position="318"/>
    </location>
</feature>